<evidence type="ECO:0000313" key="3">
    <source>
        <dbReference type="Proteomes" id="UP000217349"/>
    </source>
</evidence>
<dbReference type="KEGG" id="sulj:SJPD1_2137"/>
<dbReference type="Gene3D" id="3.40.30.10">
    <property type="entry name" value="Glutaredoxin"/>
    <property type="match status" value="1"/>
</dbReference>
<keyword evidence="1" id="KW-0676">Redox-active center</keyword>
<proteinExistence type="predicted"/>
<dbReference type="EMBL" id="CP023275">
    <property type="protein sequence ID" value="ATB70235.1"/>
    <property type="molecule type" value="Genomic_DNA"/>
</dbReference>
<dbReference type="RefSeq" id="WP_096047141.1">
    <property type="nucleotide sequence ID" value="NZ_CP023275.1"/>
</dbReference>
<gene>
    <name evidence="2" type="ORF">SJPD1_2137</name>
</gene>
<evidence type="ECO:0000256" key="1">
    <source>
        <dbReference type="ARBA" id="ARBA00023284"/>
    </source>
</evidence>
<dbReference type="Pfam" id="PF10262">
    <property type="entry name" value="Rdx"/>
    <property type="match status" value="1"/>
</dbReference>
<dbReference type="SUPFAM" id="SSF52833">
    <property type="entry name" value="Thioredoxin-like"/>
    <property type="match status" value="1"/>
</dbReference>
<dbReference type="InterPro" id="IPR036249">
    <property type="entry name" value="Thioredoxin-like_sf"/>
</dbReference>
<organism evidence="2 3">
    <name type="scientific">Sulfurospirillum diekertiae</name>
    <dbReference type="NCBI Taxonomy" id="1854492"/>
    <lineage>
        <taxon>Bacteria</taxon>
        <taxon>Pseudomonadati</taxon>
        <taxon>Campylobacterota</taxon>
        <taxon>Epsilonproteobacteria</taxon>
        <taxon>Campylobacterales</taxon>
        <taxon>Sulfurospirillaceae</taxon>
        <taxon>Sulfurospirillum</taxon>
    </lineage>
</organism>
<evidence type="ECO:0008006" key="4">
    <source>
        <dbReference type="Google" id="ProtNLM"/>
    </source>
</evidence>
<evidence type="ECO:0000313" key="2">
    <source>
        <dbReference type="EMBL" id="ATB70235.1"/>
    </source>
</evidence>
<protein>
    <recommendedName>
        <fullName evidence="4">Rdx family protein</fullName>
    </recommendedName>
</protein>
<accession>A0A290HFR5</accession>
<name>A0A290HFR5_9BACT</name>
<sequence length="68" mass="7532">MPRAFRVKDEILSAYPNAKTTLSPKTGGFFDVVVDDIVIFSKTEKIGTPIERFPEVGEIVSLLQKAGY</sequence>
<dbReference type="InterPro" id="IPR011893">
    <property type="entry name" value="Selenoprotein_Rdx-typ"/>
</dbReference>
<dbReference type="Proteomes" id="UP000217349">
    <property type="component" value="Chromosome"/>
</dbReference>
<dbReference type="AlphaFoldDB" id="A0A290HFR5"/>
<reference evidence="3" key="1">
    <citation type="submission" date="2017-09" db="EMBL/GenBank/DDBJ databases">
        <title>The complete genome of Sulfurospirillum sp. JPD-1.</title>
        <authorList>
            <person name="Goris T."/>
        </authorList>
    </citation>
    <scope>NUCLEOTIDE SEQUENCE [LARGE SCALE GENOMIC DNA]</scope>
    <source>
        <strain evidence="3">JPD-1</strain>
    </source>
</reference>